<protein>
    <recommendedName>
        <fullName evidence="4">DUF4399 domain-containing protein</fullName>
    </recommendedName>
</protein>
<evidence type="ECO:0000256" key="1">
    <source>
        <dbReference type="SAM" id="SignalP"/>
    </source>
</evidence>
<evidence type="ECO:0000313" key="3">
    <source>
        <dbReference type="Proteomes" id="UP000310016"/>
    </source>
</evidence>
<keyword evidence="3" id="KW-1185">Reference proteome</keyword>
<gene>
    <name evidence="2" type="ORF">FAZ21_18245</name>
</gene>
<evidence type="ECO:0000313" key="2">
    <source>
        <dbReference type="EMBL" id="TJZ65366.1"/>
    </source>
</evidence>
<dbReference type="OrthoDB" id="6385276at2"/>
<dbReference type="RefSeq" id="WP_136774869.1">
    <property type="nucleotide sequence ID" value="NZ_CP156074.1"/>
</dbReference>
<dbReference type="EMBL" id="SUMF01000038">
    <property type="protein sequence ID" value="TJZ65366.1"/>
    <property type="molecule type" value="Genomic_DNA"/>
</dbReference>
<feature type="chain" id="PRO_5020428587" description="DUF4399 domain-containing protein" evidence="1">
    <location>
        <begin position="20"/>
        <end position="133"/>
    </location>
</feature>
<evidence type="ECO:0008006" key="4">
    <source>
        <dbReference type="Google" id="ProtNLM"/>
    </source>
</evidence>
<proteinExistence type="predicted"/>
<reference evidence="2 3" key="1">
    <citation type="submission" date="2019-04" db="EMBL/GenBank/DDBJ databases">
        <title>Chitiniphilus eburnea sp. nov., a novel chitinolytic bacterium isolated from aquaculture sludge.</title>
        <authorList>
            <person name="Sheng M."/>
        </authorList>
    </citation>
    <scope>NUCLEOTIDE SEQUENCE [LARGE SCALE GENOMIC DNA]</scope>
    <source>
        <strain evidence="2 3">HX-2-15</strain>
    </source>
</reference>
<accession>A0A4U0PCA3</accession>
<organism evidence="2 3">
    <name type="scientific">Chitiniphilus eburneus</name>
    <dbReference type="NCBI Taxonomy" id="2571148"/>
    <lineage>
        <taxon>Bacteria</taxon>
        <taxon>Pseudomonadati</taxon>
        <taxon>Pseudomonadota</taxon>
        <taxon>Betaproteobacteria</taxon>
        <taxon>Neisseriales</taxon>
        <taxon>Chitinibacteraceae</taxon>
        <taxon>Chitiniphilus</taxon>
    </lineage>
</organism>
<sequence length="133" mass="14015">MTRSLLPSLLLTLASAAWAGHCDTARAATPVTAPAPPAYRLEAVIGRTDGLYTVAARTDLALSSEHYGGAHVPDEGHVHLYVNGRLIGPITSAQPLYLPPLTKGDNVVRLVLASNDHVESIYQVATEAHVGVD</sequence>
<comment type="caution">
    <text evidence="2">The sequence shown here is derived from an EMBL/GenBank/DDBJ whole genome shotgun (WGS) entry which is preliminary data.</text>
</comment>
<dbReference type="Proteomes" id="UP000310016">
    <property type="component" value="Unassembled WGS sequence"/>
</dbReference>
<feature type="signal peptide" evidence="1">
    <location>
        <begin position="1"/>
        <end position="19"/>
    </location>
</feature>
<keyword evidence="1" id="KW-0732">Signal</keyword>
<name>A0A4U0PCA3_9NEIS</name>
<dbReference type="AlphaFoldDB" id="A0A4U0PCA3"/>